<name>A0A7Y8E6Q1_9PSED</name>
<dbReference type="PANTHER" id="PTHR32089:SF120">
    <property type="entry name" value="METHYL-ACCEPTING CHEMOTAXIS PROTEIN TLPQ"/>
    <property type="match status" value="1"/>
</dbReference>
<evidence type="ECO:0000256" key="8">
    <source>
        <dbReference type="ARBA" id="ARBA00023224"/>
    </source>
</evidence>
<dbReference type="InterPro" id="IPR024478">
    <property type="entry name" value="HlyB_4HB_MCP"/>
</dbReference>
<dbReference type="InterPro" id="IPR003660">
    <property type="entry name" value="HAMP_dom"/>
</dbReference>
<dbReference type="EMBL" id="JACARL010000034">
    <property type="protein sequence ID" value="NWE81960.1"/>
    <property type="molecule type" value="Genomic_DNA"/>
</dbReference>
<keyword evidence="3" id="KW-0488">Methylation</keyword>
<dbReference type="Pfam" id="PF00015">
    <property type="entry name" value="MCPsignal"/>
    <property type="match status" value="1"/>
</dbReference>
<keyword evidence="7 12" id="KW-0472">Membrane</keyword>
<protein>
    <submittedName>
        <fullName evidence="16">Methyl-accepting chemotaxis protein</fullName>
    </submittedName>
</protein>
<dbReference type="Proteomes" id="UP000563268">
    <property type="component" value="Unassembled WGS sequence"/>
</dbReference>
<feature type="domain" description="HAMP" evidence="14">
    <location>
        <begin position="211"/>
        <end position="263"/>
    </location>
</feature>
<evidence type="ECO:0000256" key="10">
    <source>
        <dbReference type="PROSITE-ProRule" id="PRU00284"/>
    </source>
</evidence>
<dbReference type="InterPro" id="IPR004090">
    <property type="entry name" value="Chemotax_Me-accpt_rcpt"/>
</dbReference>
<dbReference type="EMBL" id="JACARM010000032">
    <property type="protein sequence ID" value="NWE08996.1"/>
    <property type="molecule type" value="Genomic_DNA"/>
</dbReference>
<evidence type="ECO:0000256" key="1">
    <source>
        <dbReference type="ARBA" id="ARBA00004651"/>
    </source>
</evidence>
<feature type="transmembrane region" description="Helical" evidence="12">
    <location>
        <begin position="187"/>
        <end position="209"/>
    </location>
</feature>
<dbReference type="GO" id="GO:0007165">
    <property type="term" value="P:signal transduction"/>
    <property type="evidence" value="ECO:0007669"/>
    <property type="project" value="UniProtKB-KW"/>
</dbReference>
<keyword evidence="11" id="KW-0175">Coiled coil</keyword>
<dbReference type="SMART" id="SM00304">
    <property type="entry name" value="HAMP"/>
    <property type="match status" value="2"/>
</dbReference>
<evidence type="ECO:0000259" key="13">
    <source>
        <dbReference type="PROSITE" id="PS50111"/>
    </source>
</evidence>
<dbReference type="EMBL" id="JACAOZ010000004">
    <property type="protein sequence ID" value="NVZ55265.1"/>
    <property type="molecule type" value="Genomic_DNA"/>
</dbReference>
<dbReference type="FunFam" id="1.10.287.950:FF:000001">
    <property type="entry name" value="Methyl-accepting chemotaxis sensory transducer"/>
    <property type="match status" value="1"/>
</dbReference>
<evidence type="ECO:0000313" key="15">
    <source>
        <dbReference type="EMBL" id="NVZ55265.1"/>
    </source>
</evidence>
<dbReference type="PRINTS" id="PR00260">
    <property type="entry name" value="CHEMTRNSDUCR"/>
</dbReference>
<dbReference type="RefSeq" id="WP_099548632.1">
    <property type="nucleotide sequence ID" value="NZ_JACAOZ010000004.1"/>
</dbReference>
<evidence type="ECO:0000256" key="5">
    <source>
        <dbReference type="ARBA" id="ARBA00022692"/>
    </source>
</evidence>
<evidence type="ECO:0000259" key="14">
    <source>
        <dbReference type="PROSITE" id="PS50885"/>
    </source>
</evidence>
<accession>A0A7Y8E6Q1</accession>
<comment type="similarity">
    <text evidence="9">Belongs to the methyl-accepting chemotaxis (MCP) protein family.</text>
</comment>
<evidence type="ECO:0000256" key="3">
    <source>
        <dbReference type="ARBA" id="ARBA00022481"/>
    </source>
</evidence>
<dbReference type="PANTHER" id="PTHR32089">
    <property type="entry name" value="METHYL-ACCEPTING CHEMOTAXIS PROTEIN MCPB"/>
    <property type="match status" value="1"/>
</dbReference>
<comment type="subcellular location">
    <subcellularLocation>
        <location evidence="1">Cell membrane</location>
        <topology evidence="1">Multi-pass membrane protein</topology>
    </subcellularLocation>
</comment>
<dbReference type="PROSITE" id="PS50111">
    <property type="entry name" value="CHEMOTAXIS_TRANSDUC_2"/>
    <property type="match status" value="1"/>
</dbReference>
<proteinExistence type="inferred from homology"/>
<evidence type="ECO:0000256" key="12">
    <source>
        <dbReference type="SAM" id="Phobius"/>
    </source>
</evidence>
<dbReference type="Pfam" id="PF12729">
    <property type="entry name" value="4HB_MCP_1"/>
    <property type="match status" value="1"/>
</dbReference>
<dbReference type="GO" id="GO:0004888">
    <property type="term" value="F:transmembrane signaling receptor activity"/>
    <property type="evidence" value="ECO:0007669"/>
    <property type="project" value="InterPro"/>
</dbReference>
<keyword evidence="6 12" id="KW-1133">Transmembrane helix</keyword>
<evidence type="ECO:0000256" key="11">
    <source>
        <dbReference type="SAM" id="Coils"/>
    </source>
</evidence>
<dbReference type="Proteomes" id="UP000560470">
    <property type="component" value="Unassembled WGS sequence"/>
</dbReference>
<evidence type="ECO:0000256" key="9">
    <source>
        <dbReference type="ARBA" id="ARBA00029447"/>
    </source>
</evidence>
<evidence type="ECO:0000256" key="4">
    <source>
        <dbReference type="ARBA" id="ARBA00022500"/>
    </source>
</evidence>
<dbReference type="SUPFAM" id="SSF58104">
    <property type="entry name" value="Methyl-accepting chemotaxis protein (MCP) signaling domain"/>
    <property type="match status" value="1"/>
</dbReference>
<dbReference type="AlphaFoldDB" id="A0A7Y8E6Q1"/>
<evidence type="ECO:0000313" key="17">
    <source>
        <dbReference type="EMBL" id="NWE81960.1"/>
    </source>
</evidence>
<evidence type="ECO:0000313" key="16">
    <source>
        <dbReference type="EMBL" id="NWE08996.1"/>
    </source>
</evidence>
<evidence type="ECO:0000256" key="6">
    <source>
        <dbReference type="ARBA" id="ARBA00022989"/>
    </source>
</evidence>
<evidence type="ECO:0000256" key="2">
    <source>
        <dbReference type="ARBA" id="ARBA00022475"/>
    </source>
</evidence>
<dbReference type="InterPro" id="IPR004089">
    <property type="entry name" value="MCPsignal_dom"/>
</dbReference>
<dbReference type="GO" id="GO:0006935">
    <property type="term" value="P:chemotaxis"/>
    <property type="evidence" value="ECO:0007669"/>
    <property type="project" value="UniProtKB-KW"/>
</dbReference>
<keyword evidence="5 12" id="KW-0812">Transmembrane</keyword>
<dbReference type="Proteomes" id="UP000590218">
    <property type="component" value="Unassembled WGS sequence"/>
</dbReference>
<dbReference type="PROSITE" id="PS50885">
    <property type="entry name" value="HAMP"/>
    <property type="match status" value="1"/>
</dbReference>
<feature type="coiled-coil region" evidence="11">
    <location>
        <begin position="258"/>
        <end position="285"/>
    </location>
</feature>
<keyword evidence="2" id="KW-1003">Cell membrane</keyword>
<evidence type="ECO:0000313" key="20">
    <source>
        <dbReference type="Proteomes" id="UP000590218"/>
    </source>
</evidence>
<dbReference type="GO" id="GO:0005886">
    <property type="term" value="C:plasma membrane"/>
    <property type="evidence" value="ECO:0007669"/>
    <property type="project" value="UniProtKB-SubCell"/>
</dbReference>
<feature type="domain" description="Methyl-accepting transducer" evidence="13">
    <location>
        <begin position="268"/>
        <end position="504"/>
    </location>
</feature>
<gene>
    <name evidence="16" type="ORF">HX788_18015</name>
    <name evidence="17" type="ORF">HX795_07615</name>
    <name evidence="15" type="ORF">HX797_03250</name>
</gene>
<reference evidence="18 19" key="1">
    <citation type="submission" date="2020-04" db="EMBL/GenBank/DDBJ databases">
        <title>Molecular characterization of pseudomonads from Agaricus bisporus reveal novel blotch 2 pathogens in Western Europe.</title>
        <authorList>
            <person name="Taparia T."/>
            <person name="Krijger M."/>
            <person name="Haynes E."/>
            <person name="Elpinstone J.G."/>
            <person name="Noble R."/>
            <person name="Van Der Wolf J."/>
        </authorList>
    </citation>
    <scope>NUCLEOTIDE SEQUENCE [LARGE SCALE GENOMIC DNA]</scope>
    <source>
        <strain evidence="15 18">B7002</strain>
        <strain evidence="17 20">K6002</strain>
        <strain evidence="16 19">K7002</strain>
    </source>
</reference>
<dbReference type="Gene3D" id="1.10.287.950">
    <property type="entry name" value="Methyl-accepting chemotaxis protein"/>
    <property type="match status" value="1"/>
</dbReference>
<dbReference type="CDD" id="cd11386">
    <property type="entry name" value="MCP_signal"/>
    <property type="match status" value="1"/>
</dbReference>
<evidence type="ECO:0000313" key="19">
    <source>
        <dbReference type="Proteomes" id="UP000563268"/>
    </source>
</evidence>
<organism evidence="16 19">
    <name type="scientific">Pseudomonas edaphica</name>
    <dbReference type="NCBI Taxonomy" id="2006980"/>
    <lineage>
        <taxon>Bacteria</taxon>
        <taxon>Pseudomonadati</taxon>
        <taxon>Pseudomonadota</taxon>
        <taxon>Gammaproteobacteria</taxon>
        <taxon>Pseudomonadales</taxon>
        <taxon>Pseudomonadaceae</taxon>
        <taxon>Pseudomonas</taxon>
    </lineage>
</organism>
<dbReference type="CDD" id="cd06225">
    <property type="entry name" value="HAMP"/>
    <property type="match status" value="1"/>
</dbReference>
<evidence type="ECO:0000313" key="18">
    <source>
        <dbReference type="Proteomes" id="UP000560470"/>
    </source>
</evidence>
<keyword evidence="8 10" id="KW-0807">Transducer</keyword>
<evidence type="ECO:0000256" key="7">
    <source>
        <dbReference type="ARBA" id="ARBA00023136"/>
    </source>
</evidence>
<sequence length="540" mass="57502">MKISTKLLLSFLLCALVTLGVGLLGIKSVVRLSSALELTFSNNLVSVSNTASTLNGLVAHNRGLYRLLDASKGDVSAQDRDRVTQDIANELKRSQSAYATYRATPLADDERAAGDKLDQIWPTYISNSERIVAMMNGGQLEQARAQLNSTNNELFRQARELIRVIIDSNNRQIQEGAAAAADLRSSALTWMISGIVLAFIIALIIGVLITRLITRPIAQAVESAQRIAKGDLTQAIITDRTDEAGKLLMALADMQGGLKSTLVEIANAADQLASAAEELSAVTDESSRGLTRQNDEIQQAATAVNQMTAAVDEVASNAVSTSEASRQATTEAEEGREQVAQAVSGMSSMVVEINDSTQSVADLASQVREIGKVIDVIRGIADQTNLLALNAAIEAARAGEQGRGFAVVADEVRALAHRTQTSTVDIEKMIGEVQVGADDAVAAMNKSLTWANNTQTLAQNAGEALERITASVAKINERNLVIASASEEQAQVAREVDRNLLNIQDLSTQTAAGANQTNASSQDLSRLATSFNVLVSKFRL</sequence>
<dbReference type="Pfam" id="PF00672">
    <property type="entry name" value="HAMP"/>
    <property type="match status" value="1"/>
</dbReference>
<dbReference type="SMART" id="SM00283">
    <property type="entry name" value="MA"/>
    <property type="match status" value="1"/>
</dbReference>
<keyword evidence="4" id="KW-0145">Chemotaxis</keyword>
<comment type="caution">
    <text evidence="16">The sequence shown here is derived from an EMBL/GenBank/DDBJ whole genome shotgun (WGS) entry which is preliminary data.</text>
</comment>